<comment type="caution">
    <text evidence="1">The sequence shown here is derived from an EMBL/GenBank/DDBJ whole genome shotgun (WGS) entry which is preliminary data.</text>
</comment>
<dbReference type="RefSeq" id="WP_336350718.1">
    <property type="nucleotide sequence ID" value="NZ_JAZAQL010000002.1"/>
</dbReference>
<evidence type="ECO:0000313" key="2">
    <source>
        <dbReference type="Proteomes" id="UP001596395"/>
    </source>
</evidence>
<gene>
    <name evidence="1" type="ORF">ACFQGB_12910</name>
</gene>
<accession>A0ABD5VHW1</accession>
<proteinExistence type="predicted"/>
<organism evidence="1 2">
    <name type="scientific">Halorubellus litoreus</name>
    <dbReference type="NCBI Taxonomy" id="755308"/>
    <lineage>
        <taxon>Archaea</taxon>
        <taxon>Methanobacteriati</taxon>
        <taxon>Methanobacteriota</taxon>
        <taxon>Stenosarchaea group</taxon>
        <taxon>Halobacteria</taxon>
        <taxon>Halobacteriales</taxon>
        <taxon>Halorubellaceae</taxon>
        <taxon>Halorubellus</taxon>
    </lineage>
</organism>
<dbReference type="AlphaFoldDB" id="A0ABD5VHW1"/>
<protein>
    <submittedName>
        <fullName evidence="1">Uncharacterized protein</fullName>
    </submittedName>
</protein>
<name>A0ABD5VHW1_9EURY</name>
<keyword evidence="2" id="KW-1185">Reference proteome</keyword>
<evidence type="ECO:0000313" key="1">
    <source>
        <dbReference type="EMBL" id="MFC6953765.1"/>
    </source>
</evidence>
<dbReference type="EMBL" id="JBHSXN010000002">
    <property type="protein sequence ID" value="MFC6953765.1"/>
    <property type="molecule type" value="Genomic_DNA"/>
</dbReference>
<dbReference type="Proteomes" id="UP001596395">
    <property type="component" value="Unassembled WGS sequence"/>
</dbReference>
<reference evidence="1 2" key="1">
    <citation type="journal article" date="2019" name="Int. J. Syst. Evol. Microbiol.">
        <title>The Global Catalogue of Microorganisms (GCM) 10K type strain sequencing project: providing services to taxonomists for standard genome sequencing and annotation.</title>
        <authorList>
            <consortium name="The Broad Institute Genomics Platform"/>
            <consortium name="The Broad Institute Genome Sequencing Center for Infectious Disease"/>
            <person name="Wu L."/>
            <person name="Ma J."/>
        </authorList>
    </citation>
    <scope>NUCLEOTIDE SEQUENCE [LARGE SCALE GENOMIC DNA]</scope>
    <source>
        <strain evidence="1 2">GX26</strain>
    </source>
</reference>
<sequence length="148" mass="15791">MTSIYNNFKTLLFNGSIDLDADTLKVALVADDIAYTPDIDTEVYVNDVLDDVTASELNATNYARKTLAPSISQDNVDNEAVMDATNLTWSALGGSTDDTIQGALIYKEVTNDADSPVLAYMTSADFPLPTNGGDVSIEWDVAGVLTLG</sequence>